<feature type="transmembrane region" description="Helical" evidence="1">
    <location>
        <begin position="157"/>
        <end position="178"/>
    </location>
</feature>
<reference evidence="2 3" key="1">
    <citation type="submission" date="2006-10" db="EMBL/GenBank/DDBJ databases">
        <title>The Genome Sequence of Batrachochytrium dendrobatidis JEL423.</title>
        <authorList>
            <consortium name="The Broad Institute Genome Sequencing Platform"/>
            <person name="Birren B."/>
            <person name="Lander E."/>
            <person name="Galagan J."/>
            <person name="Cuomo C."/>
            <person name="Devon K."/>
            <person name="Jaffe D."/>
            <person name="Butler J."/>
            <person name="Alvarez P."/>
            <person name="Gnerre S."/>
            <person name="Grabherr M."/>
            <person name="Kleber M."/>
            <person name="Mauceli E."/>
            <person name="Brockman W."/>
            <person name="Young S."/>
            <person name="LaButti K."/>
            <person name="Sykes S."/>
            <person name="DeCaprio D."/>
            <person name="Crawford M."/>
            <person name="Koehrsen M."/>
            <person name="Engels R."/>
            <person name="Montgomery P."/>
            <person name="Pearson M."/>
            <person name="Howarth C."/>
            <person name="Larson L."/>
            <person name="White J."/>
            <person name="O'Leary S."/>
            <person name="Kodira C."/>
            <person name="Zeng Q."/>
            <person name="Yandava C."/>
            <person name="Alvarado L."/>
            <person name="Longcore J."/>
            <person name="James T."/>
        </authorList>
    </citation>
    <scope>NUCLEOTIDE SEQUENCE [LARGE SCALE GENOMIC DNA]</scope>
    <source>
        <strain evidence="2 3">JEL423</strain>
    </source>
</reference>
<organism evidence="2 3">
    <name type="scientific">Batrachochytrium dendrobatidis (strain JEL423)</name>
    <dbReference type="NCBI Taxonomy" id="403673"/>
    <lineage>
        <taxon>Eukaryota</taxon>
        <taxon>Fungi</taxon>
        <taxon>Fungi incertae sedis</taxon>
        <taxon>Chytridiomycota</taxon>
        <taxon>Chytridiomycota incertae sedis</taxon>
        <taxon>Chytridiomycetes</taxon>
        <taxon>Rhizophydiales</taxon>
        <taxon>Rhizophydiales incertae sedis</taxon>
        <taxon>Batrachochytrium</taxon>
    </lineage>
</organism>
<name>A0A177WVG3_BATDL</name>
<evidence type="ECO:0000313" key="2">
    <source>
        <dbReference type="EMBL" id="OAJ43461.1"/>
    </source>
</evidence>
<dbReference type="Proteomes" id="UP000077115">
    <property type="component" value="Unassembled WGS sequence"/>
</dbReference>
<protein>
    <recommendedName>
        <fullName evidence="4">FAR-17a/AIG1-like protein</fullName>
    </recommendedName>
</protein>
<feature type="transmembrane region" description="Helical" evidence="1">
    <location>
        <begin position="262"/>
        <end position="283"/>
    </location>
</feature>
<feature type="transmembrane region" description="Helical" evidence="1">
    <location>
        <begin position="190"/>
        <end position="211"/>
    </location>
</feature>
<evidence type="ECO:0000256" key="1">
    <source>
        <dbReference type="SAM" id="Phobius"/>
    </source>
</evidence>
<reference evidence="2 3" key="2">
    <citation type="submission" date="2016-05" db="EMBL/GenBank/DDBJ databases">
        <title>Lineage-specific infection strategies underlie the spectrum of fungal disease in amphibians.</title>
        <authorList>
            <person name="Cuomo C.A."/>
            <person name="Farrer R.A."/>
            <person name="James T."/>
            <person name="Longcore J."/>
            <person name="Birren B."/>
        </authorList>
    </citation>
    <scope>NUCLEOTIDE SEQUENCE [LARGE SCALE GENOMIC DNA]</scope>
    <source>
        <strain evidence="2 3">JEL423</strain>
    </source>
</reference>
<dbReference type="EMBL" id="DS022310">
    <property type="protein sequence ID" value="OAJ43461.1"/>
    <property type="molecule type" value="Genomic_DNA"/>
</dbReference>
<dbReference type="VEuPathDB" id="FungiDB:BDEG_26820"/>
<dbReference type="OrthoDB" id="419711at2759"/>
<gene>
    <name evidence="2" type="ORF">BDEG_26820</name>
</gene>
<dbReference type="GO" id="GO:0016020">
    <property type="term" value="C:membrane"/>
    <property type="evidence" value="ECO:0007669"/>
    <property type="project" value="TreeGrafter"/>
</dbReference>
<evidence type="ECO:0000313" key="3">
    <source>
        <dbReference type="Proteomes" id="UP000077115"/>
    </source>
</evidence>
<accession>A0A177WVG3</accession>
<evidence type="ECO:0008006" key="4">
    <source>
        <dbReference type="Google" id="ProtNLM"/>
    </source>
</evidence>
<dbReference type="AlphaFoldDB" id="A0A177WVG3"/>
<dbReference type="PANTHER" id="PTHR12242">
    <property type="entry name" value="OS02G0130600 PROTEIN-RELATED"/>
    <property type="match status" value="1"/>
</dbReference>
<sequence>MAESNSASNFTHETAVSCMQLSPLEPTSDLDNDQLLGYNTQQPLHQHVFLNQATYSFSTSSTLRILICRIVISIFGIVFTGIRITQFSSLLEYCMFLTNYAWIGMNLYFIVSSYASYLALVYPPSTCSIEAVHYTASQKRLANMHRIALEILPRLFMWLYVAAHTMNWVVPPVYWIVLRQDFSQPEFTRWIIATTIMEHTLGLLFLLIDMFANRIKVSIRDAVSPILFGALYIVWVWIYHYILNLEWPYFFMDTFFNITEHTGMAVVGILSMGVIILVVVAYIKLVHLIRDWALKDLSPLTQLCDCKNDDDEERDTHLRRVGGSFADGS</sequence>
<feature type="transmembrane region" description="Helical" evidence="1">
    <location>
        <begin position="223"/>
        <end position="242"/>
    </location>
</feature>
<keyword evidence="1" id="KW-1133">Transmembrane helix</keyword>
<proteinExistence type="predicted"/>
<feature type="transmembrane region" description="Helical" evidence="1">
    <location>
        <begin position="63"/>
        <end position="82"/>
    </location>
</feature>
<keyword evidence="1" id="KW-0472">Membrane</keyword>
<keyword evidence="1" id="KW-0812">Transmembrane</keyword>
<dbReference type="PANTHER" id="PTHR12242:SF48">
    <property type="entry name" value="FAR-17A_AIG1-LIKE PROTEIN"/>
    <property type="match status" value="1"/>
</dbReference>
<feature type="transmembrane region" description="Helical" evidence="1">
    <location>
        <begin position="94"/>
        <end position="111"/>
    </location>
</feature>